<protein>
    <submittedName>
        <fullName evidence="1">Uncharacterized protein</fullName>
    </submittedName>
</protein>
<dbReference type="EMBL" id="JAVIJP010000105">
    <property type="protein sequence ID" value="KAL3614462.1"/>
    <property type="molecule type" value="Genomic_DNA"/>
</dbReference>
<sequence>MVAEVSGGGDGLRKEAARRMGYGCRARAAAAWCCSGSGLNPGWSWIQKYSGHNLFSFQKKMSRCGEYGLLAGGSGLRLAGGGCRIWAEMECLVVVLGRDAVVLDCAPVEGDGRGLELDYDRVVVRAQIGRRYDEVP</sequence>
<name>A0ABD3BC76_9LAMI</name>
<organism evidence="1 2">
    <name type="scientific">Castilleja foliolosa</name>
    <dbReference type="NCBI Taxonomy" id="1961234"/>
    <lineage>
        <taxon>Eukaryota</taxon>
        <taxon>Viridiplantae</taxon>
        <taxon>Streptophyta</taxon>
        <taxon>Embryophyta</taxon>
        <taxon>Tracheophyta</taxon>
        <taxon>Spermatophyta</taxon>
        <taxon>Magnoliopsida</taxon>
        <taxon>eudicotyledons</taxon>
        <taxon>Gunneridae</taxon>
        <taxon>Pentapetalae</taxon>
        <taxon>asterids</taxon>
        <taxon>lamiids</taxon>
        <taxon>Lamiales</taxon>
        <taxon>Orobanchaceae</taxon>
        <taxon>Pedicularideae</taxon>
        <taxon>Castillejinae</taxon>
        <taxon>Castilleja</taxon>
    </lineage>
</organism>
<comment type="caution">
    <text evidence="1">The sequence shown here is derived from an EMBL/GenBank/DDBJ whole genome shotgun (WGS) entry which is preliminary data.</text>
</comment>
<proteinExistence type="predicted"/>
<keyword evidence="2" id="KW-1185">Reference proteome</keyword>
<dbReference type="AlphaFoldDB" id="A0ABD3BC76"/>
<dbReference type="Proteomes" id="UP001632038">
    <property type="component" value="Unassembled WGS sequence"/>
</dbReference>
<reference evidence="2" key="1">
    <citation type="journal article" date="2024" name="IScience">
        <title>Strigolactones Initiate the Formation of Haustorium-like Structures in Castilleja.</title>
        <authorList>
            <person name="Buerger M."/>
            <person name="Peterson D."/>
            <person name="Chory J."/>
        </authorList>
    </citation>
    <scope>NUCLEOTIDE SEQUENCE [LARGE SCALE GENOMIC DNA]</scope>
</reference>
<gene>
    <name evidence="1" type="ORF">CASFOL_041548</name>
</gene>
<accession>A0ABD3BC76</accession>
<evidence type="ECO:0000313" key="1">
    <source>
        <dbReference type="EMBL" id="KAL3614462.1"/>
    </source>
</evidence>
<evidence type="ECO:0000313" key="2">
    <source>
        <dbReference type="Proteomes" id="UP001632038"/>
    </source>
</evidence>